<accession>A0A3S0IG08</accession>
<keyword evidence="6 8" id="KW-1133">Transmembrane helix</keyword>
<dbReference type="InterPro" id="IPR005829">
    <property type="entry name" value="Sugar_transporter_CS"/>
</dbReference>
<protein>
    <submittedName>
        <fullName evidence="10">MFS transporter</fullName>
    </submittedName>
</protein>
<evidence type="ECO:0000256" key="8">
    <source>
        <dbReference type="SAM" id="Phobius"/>
    </source>
</evidence>
<keyword evidence="3" id="KW-1003">Cell membrane</keyword>
<dbReference type="PANTHER" id="PTHR43528">
    <property type="entry name" value="ALPHA-KETOGLUTARATE PERMEASE"/>
    <property type="match status" value="1"/>
</dbReference>
<feature type="transmembrane region" description="Helical" evidence="8">
    <location>
        <begin position="185"/>
        <end position="204"/>
    </location>
</feature>
<comment type="caution">
    <text evidence="10">The sequence shown here is derived from an EMBL/GenBank/DDBJ whole genome shotgun (WGS) entry which is preliminary data.</text>
</comment>
<keyword evidence="4 8" id="KW-0812">Transmembrane</keyword>
<dbReference type="Pfam" id="PF00083">
    <property type="entry name" value="Sugar_tr"/>
    <property type="match status" value="1"/>
</dbReference>
<feature type="transmembrane region" description="Helical" evidence="8">
    <location>
        <begin position="360"/>
        <end position="385"/>
    </location>
</feature>
<dbReference type="EMBL" id="RXOE01000001">
    <property type="protein sequence ID" value="RTQ36263.1"/>
    <property type="molecule type" value="Genomic_DNA"/>
</dbReference>
<keyword evidence="2" id="KW-0813">Transport</keyword>
<dbReference type="GO" id="GO:0005886">
    <property type="term" value="C:plasma membrane"/>
    <property type="evidence" value="ECO:0007669"/>
    <property type="project" value="UniProtKB-SubCell"/>
</dbReference>
<keyword evidence="5" id="KW-0769">Symport</keyword>
<feature type="transmembrane region" description="Helical" evidence="8">
    <location>
        <begin position="210"/>
        <end position="229"/>
    </location>
</feature>
<organism evidence="10 11">
    <name type="scientific">Variovorax gossypii</name>
    <dbReference type="NCBI Taxonomy" id="1679495"/>
    <lineage>
        <taxon>Bacteria</taxon>
        <taxon>Pseudomonadati</taxon>
        <taxon>Pseudomonadota</taxon>
        <taxon>Betaproteobacteria</taxon>
        <taxon>Burkholderiales</taxon>
        <taxon>Comamonadaceae</taxon>
        <taxon>Variovorax</taxon>
    </lineage>
</organism>
<dbReference type="FunFam" id="1.20.1250.20:FF:000001">
    <property type="entry name" value="Dicarboxylate MFS transporter"/>
    <property type="match status" value="1"/>
</dbReference>
<comment type="subcellular location">
    <subcellularLocation>
        <location evidence="1">Cell membrane</location>
        <topology evidence="1">Multi-pass membrane protein</topology>
    </subcellularLocation>
</comment>
<dbReference type="PROSITE" id="PS50850">
    <property type="entry name" value="MFS"/>
    <property type="match status" value="1"/>
</dbReference>
<feature type="domain" description="Major facilitator superfamily (MFS) profile" evidence="9">
    <location>
        <begin position="38"/>
        <end position="453"/>
    </location>
</feature>
<evidence type="ECO:0000313" key="10">
    <source>
        <dbReference type="EMBL" id="RTQ36263.1"/>
    </source>
</evidence>
<keyword evidence="11" id="KW-1185">Reference proteome</keyword>
<evidence type="ECO:0000256" key="3">
    <source>
        <dbReference type="ARBA" id="ARBA00022475"/>
    </source>
</evidence>
<feature type="transmembrane region" description="Helical" evidence="8">
    <location>
        <begin position="79"/>
        <end position="102"/>
    </location>
</feature>
<dbReference type="Gene3D" id="1.20.1250.20">
    <property type="entry name" value="MFS general substrate transporter like domains"/>
    <property type="match status" value="2"/>
</dbReference>
<evidence type="ECO:0000256" key="6">
    <source>
        <dbReference type="ARBA" id="ARBA00022989"/>
    </source>
</evidence>
<dbReference type="InterPro" id="IPR020846">
    <property type="entry name" value="MFS_dom"/>
</dbReference>
<dbReference type="PANTHER" id="PTHR43528:SF8">
    <property type="entry name" value="BLR0239 PROTEIN"/>
    <property type="match status" value="1"/>
</dbReference>
<dbReference type="InterPro" id="IPR005828">
    <property type="entry name" value="MFS_sugar_transport-like"/>
</dbReference>
<dbReference type="SUPFAM" id="SSF103473">
    <property type="entry name" value="MFS general substrate transporter"/>
    <property type="match status" value="1"/>
</dbReference>
<feature type="transmembrane region" description="Helical" evidence="8">
    <location>
        <begin position="140"/>
        <end position="165"/>
    </location>
</feature>
<feature type="transmembrane region" description="Helical" evidence="8">
    <location>
        <begin position="428"/>
        <end position="449"/>
    </location>
</feature>
<dbReference type="PROSITE" id="PS00217">
    <property type="entry name" value="SUGAR_TRANSPORT_2"/>
    <property type="match status" value="1"/>
</dbReference>
<dbReference type="OrthoDB" id="6766492at2"/>
<dbReference type="Proteomes" id="UP000267418">
    <property type="component" value="Unassembled WGS sequence"/>
</dbReference>
<sequence>MKNIDAAALADATSNFSPLAPGAHVAQGVQTHDARRRTILAAVIGNTLEWFDFAVYGFFALTISRLFFPTGDETSSLLLTVATFGVGFVMRPIGAIVLGALGDSRGRKAALSTTILLMALGTAMIGFAPTYADAGLWAPAWIVVARLIQGFSAGGEVGGATAFLVEHAPKGRRGYFASWQQASQAGALLLGSVFGATLTDVLTPEQLEAWGWRIPFLFGLVIGPVGWYIRTRTQESESFVQAKAAQGQHGQASPLKRALGSYRKEIIAGFGVTIVWTVCTYFFLVYMPTYAVRTLKLPQSVSLWANGAGLMVLVVLAPFFGALSDRIGRRPLLIGFATAILVLAYPALWLLTAAPNPSTLTIVLLVFAVLIAGFTGPAPAAMAELYPPEVRSTGLSIAYNFAVTIFGGFAPFIATALIARTGNPLAPAWYVVFAAAASLVALLAAGSALRNRD</sequence>
<dbReference type="AlphaFoldDB" id="A0A3S0IG08"/>
<dbReference type="InterPro" id="IPR051084">
    <property type="entry name" value="H+-coupled_symporters"/>
</dbReference>
<feature type="transmembrane region" description="Helical" evidence="8">
    <location>
        <begin position="39"/>
        <end position="59"/>
    </location>
</feature>
<evidence type="ECO:0000259" key="9">
    <source>
        <dbReference type="PROSITE" id="PS50850"/>
    </source>
</evidence>
<gene>
    <name evidence="10" type="ORF">EJP69_00445</name>
</gene>
<evidence type="ECO:0000256" key="4">
    <source>
        <dbReference type="ARBA" id="ARBA00022692"/>
    </source>
</evidence>
<feature type="transmembrane region" description="Helical" evidence="8">
    <location>
        <begin position="266"/>
        <end position="289"/>
    </location>
</feature>
<keyword evidence="7 8" id="KW-0472">Membrane</keyword>
<evidence type="ECO:0000313" key="11">
    <source>
        <dbReference type="Proteomes" id="UP000267418"/>
    </source>
</evidence>
<feature type="transmembrane region" description="Helical" evidence="8">
    <location>
        <begin position="332"/>
        <end position="354"/>
    </location>
</feature>
<feature type="transmembrane region" description="Helical" evidence="8">
    <location>
        <begin position="301"/>
        <end position="320"/>
    </location>
</feature>
<dbReference type="InterPro" id="IPR036259">
    <property type="entry name" value="MFS_trans_sf"/>
</dbReference>
<name>A0A3S0IG08_9BURK</name>
<proteinExistence type="predicted"/>
<feature type="transmembrane region" description="Helical" evidence="8">
    <location>
        <begin position="109"/>
        <end position="128"/>
    </location>
</feature>
<evidence type="ECO:0000256" key="5">
    <source>
        <dbReference type="ARBA" id="ARBA00022847"/>
    </source>
</evidence>
<evidence type="ECO:0000256" key="2">
    <source>
        <dbReference type="ARBA" id="ARBA00022448"/>
    </source>
</evidence>
<dbReference type="GO" id="GO:0015293">
    <property type="term" value="F:symporter activity"/>
    <property type="evidence" value="ECO:0007669"/>
    <property type="project" value="UniProtKB-KW"/>
</dbReference>
<feature type="transmembrane region" description="Helical" evidence="8">
    <location>
        <begin position="397"/>
        <end position="422"/>
    </location>
</feature>
<evidence type="ECO:0000256" key="1">
    <source>
        <dbReference type="ARBA" id="ARBA00004651"/>
    </source>
</evidence>
<dbReference type="RefSeq" id="WP_126468390.1">
    <property type="nucleotide sequence ID" value="NZ_RXOE01000001.1"/>
</dbReference>
<evidence type="ECO:0000256" key="7">
    <source>
        <dbReference type="ARBA" id="ARBA00023136"/>
    </source>
</evidence>
<reference evidence="10 11" key="1">
    <citation type="submission" date="2018-12" db="EMBL/GenBank/DDBJ databases">
        <title>The genome of Variovorax gossypii DSM 100435.</title>
        <authorList>
            <person name="Gao J."/>
            <person name="Sun J."/>
        </authorList>
    </citation>
    <scope>NUCLEOTIDE SEQUENCE [LARGE SCALE GENOMIC DNA]</scope>
    <source>
        <strain evidence="10 11">DSM 100435</strain>
    </source>
</reference>